<dbReference type="GO" id="GO:0006351">
    <property type="term" value="P:DNA-templated transcription"/>
    <property type="evidence" value="ECO:0007669"/>
    <property type="project" value="UniProtKB-UniRule"/>
</dbReference>
<comment type="catalytic activity">
    <reaction evidence="4">
        <text>RNA(n) + a ribonucleoside 5'-triphosphate = RNA(n+1) + diphosphate</text>
        <dbReference type="Rhea" id="RHEA:21248"/>
        <dbReference type="Rhea" id="RHEA-COMP:14527"/>
        <dbReference type="Rhea" id="RHEA-COMP:17342"/>
        <dbReference type="ChEBI" id="CHEBI:33019"/>
        <dbReference type="ChEBI" id="CHEBI:61557"/>
        <dbReference type="ChEBI" id="CHEBI:140395"/>
        <dbReference type="EC" id="2.7.7.6"/>
    </reaction>
</comment>
<evidence type="ECO:0000256" key="2">
    <source>
        <dbReference type="ARBA" id="ARBA00022490"/>
    </source>
</evidence>
<evidence type="ECO:0000256" key="3">
    <source>
        <dbReference type="ARBA" id="ARBA00023163"/>
    </source>
</evidence>
<keyword evidence="4" id="KW-0548">Nucleotidyltransferase</keyword>
<evidence type="ECO:0000313" key="8">
    <source>
        <dbReference type="Proteomes" id="UP000007490"/>
    </source>
</evidence>
<evidence type="ECO:0000256" key="4">
    <source>
        <dbReference type="HAMAP-Rule" id="MF_00261"/>
    </source>
</evidence>
<name>F0T7W5_METLA</name>
<dbReference type="eggNOG" id="arCOG04111">
    <property type="taxonomic scope" value="Archaea"/>
</dbReference>
<dbReference type="AlphaFoldDB" id="F0T7W5"/>
<evidence type="ECO:0000313" key="7">
    <source>
        <dbReference type="EMBL" id="ADZ08452.1"/>
    </source>
</evidence>
<dbReference type="EMBL" id="CP002551">
    <property type="protein sequence ID" value="ADZ08452.1"/>
    <property type="molecule type" value="Genomic_DNA"/>
</dbReference>
<dbReference type="GO" id="GO:0046983">
    <property type="term" value="F:protein dimerization activity"/>
    <property type="evidence" value="ECO:0007669"/>
    <property type="project" value="InterPro"/>
</dbReference>
<gene>
    <name evidence="4" type="primary">rpo11</name>
    <name evidence="4" type="synonym">rpoL</name>
    <name evidence="7" type="ordered locus">Metbo_0200</name>
</gene>
<dbReference type="Proteomes" id="UP000007490">
    <property type="component" value="Chromosome"/>
</dbReference>
<accession>F0T7W5</accession>
<comment type="subunit">
    <text evidence="4">Part of the RNA polymerase complex.</text>
</comment>
<comment type="similarity">
    <text evidence="4">Belongs to the archaeal Rpo11/eukaryotic RPB11/RPC19 RNA polymerase subunit family.</text>
</comment>
<organism evidence="7 8">
    <name type="scientific">Methanobacterium lacus (strain AL-21)</name>
    <dbReference type="NCBI Taxonomy" id="877455"/>
    <lineage>
        <taxon>Archaea</taxon>
        <taxon>Methanobacteriati</taxon>
        <taxon>Methanobacteriota</taxon>
        <taxon>Methanomada group</taxon>
        <taxon>Methanobacteria</taxon>
        <taxon>Methanobacteriales</taxon>
        <taxon>Methanobacteriaceae</taxon>
        <taxon>Methanobacterium</taxon>
    </lineage>
</organism>
<dbReference type="InterPro" id="IPR009025">
    <property type="entry name" value="RBP11-like_dimer"/>
</dbReference>
<keyword evidence="3 4" id="KW-0804">Transcription</keyword>
<dbReference type="GO" id="GO:0003677">
    <property type="term" value="F:DNA binding"/>
    <property type="evidence" value="ECO:0007669"/>
    <property type="project" value="InterPro"/>
</dbReference>
<keyword evidence="4" id="KW-0808">Transferase</keyword>
<evidence type="ECO:0000256" key="1">
    <source>
        <dbReference type="ARBA" id="ARBA00022478"/>
    </source>
</evidence>
<dbReference type="InterPro" id="IPR036603">
    <property type="entry name" value="RBP11-like"/>
</dbReference>
<dbReference type="Pfam" id="PF13656">
    <property type="entry name" value="RNA_pol_L_2"/>
    <property type="match status" value="1"/>
</dbReference>
<dbReference type="InterPro" id="IPR022905">
    <property type="entry name" value="Rpo11-like"/>
</dbReference>
<dbReference type="GeneID" id="10276626"/>
<protein>
    <recommendedName>
        <fullName evidence="4">DNA-directed RNA polymerase subunit Rpo11</fullName>
        <ecNumber evidence="4">2.7.7.6</ecNumber>
    </recommendedName>
    <alternativeName>
        <fullName evidence="4">DNA-directed RNA polymerase subunit L</fullName>
    </alternativeName>
</protein>
<dbReference type="CDD" id="cd06927">
    <property type="entry name" value="RNAP_L"/>
    <property type="match status" value="1"/>
</dbReference>
<dbReference type="EC" id="2.7.7.6" evidence="4"/>
<keyword evidence="1 4" id="KW-0240">DNA-directed RNA polymerase</keyword>
<keyword evidence="5" id="KW-0175">Coiled coil</keyword>
<dbReference type="PROSITE" id="PS01154">
    <property type="entry name" value="RNA_POL_L_13KD"/>
    <property type="match status" value="1"/>
</dbReference>
<dbReference type="NCBIfam" id="NF002240">
    <property type="entry name" value="PRK01146.2-4"/>
    <property type="match status" value="1"/>
</dbReference>
<dbReference type="Gene3D" id="3.30.1360.10">
    <property type="entry name" value="RNA polymerase, RBP11-like subunit"/>
    <property type="match status" value="1"/>
</dbReference>
<feature type="coiled-coil region" evidence="5">
    <location>
        <begin position="61"/>
        <end position="88"/>
    </location>
</feature>
<keyword evidence="8" id="KW-1185">Reference proteome</keyword>
<dbReference type="InterPro" id="IPR008193">
    <property type="entry name" value="RNA_pol_Rpb11_13-16kDa_CS"/>
</dbReference>
<reference evidence="7 8" key="2">
    <citation type="journal article" date="2014" name="Int. J. Syst. Evol. Microbiol.">
        <title>Methanobacterium paludis sp. nov. and a novel strain of Methanobacterium lacus isolated from northern peatlands.</title>
        <authorList>
            <person name="Cadillo-Quiroz H."/>
            <person name="Brauer S.L."/>
            <person name="Goodson N."/>
            <person name="Yavitt J.B."/>
            <person name="Zinder S.H."/>
        </authorList>
    </citation>
    <scope>NUCLEOTIDE SEQUENCE [LARGE SCALE GENOMIC DNA]</scope>
    <source>
        <strain evidence="7 8">AL-21</strain>
    </source>
</reference>
<comment type="function">
    <text evidence="4">DNA-dependent RNA polymerase (RNAP) catalyzes the transcription of DNA into RNA using the four ribonucleoside triphosphates as substrates.</text>
</comment>
<comment type="subcellular location">
    <subcellularLocation>
        <location evidence="4">Cytoplasm</location>
    </subcellularLocation>
</comment>
<dbReference type="SUPFAM" id="SSF55257">
    <property type="entry name" value="RBP11-like subunits of RNA polymerase"/>
    <property type="match status" value="1"/>
</dbReference>
<feature type="domain" description="DNA-directed RNA polymerase RBP11-like dimerisation" evidence="6">
    <location>
        <begin position="10"/>
        <end position="80"/>
    </location>
</feature>
<evidence type="ECO:0000256" key="5">
    <source>
        <dbReference type="SAM" id="Coils"/>
    </source>
</evidence>
<dbReference type="HOGENOM" id="CLU_090381_5_0_2"/>
<evidence type="ECO:0000259" key="6">
    <source>
        <dbReference type="Pfam" id="PF13656"/>
    </source>
</evidence>
<proteinExistence type="inferred from homology"/>
<dbReference type="STRING" id="877455.Metbo_0200"/>
<dbReference type="RefSeq" id="WP_013643803.1">
    <property type="nucleotide sequence ID" value="NC_015216.1"/>
</dbReference>
<keyword evidence="2 4" id="KW-0963">Cytoplasm</keyword>
<sequence length="89" mass="9977">MKVIKDTKKELEIEITGETHSLCNTIRKTLMEDEDVEAAAYVTEHPIIGEPKLVVKAKNPKKSLKLAAETVKARCDELQNLINASEDEK</sequence>
<dbReference type="KEGG" id="mel:Metbo_0200"/>
<dbReference type="GO" id="GO:0000428">
    <property type="term" value="C:DNA-directed RNA polymerase complex"/>
    <property type="evidence" value="ECO:0007669"/>
    <property type="project" value="UniProtKB-KW"/>
</dbReference>
<dbReference type="OrthoDB" id="24205at2157"/>
<reference evidence="8" key="1">
    <citation type="submission" date="2011-02" db="EMBL/GenBank/DDBJ databases">
        <title>Complete sequence of Methanobacterium sp. AL-21.</title>
        <authorList>
            <consortium name="US DOE Joint Genome Institute"/>
            <person name="Lucas S."/>
            <person name="Copeland A."/>
            <person name="Lapidus A."/>
            <person name="Cheng J.-F."/>
            <person name="Goodwin L."/>
            <person name="Pitluck S."/>
            <person name="Chertkov O."/>
            <person name="Detter J.C."/>
            <person name="Han C."/>
            <person name="Tapia R."/>
            <person name="Land M."/>
            <person name="Hauser L."/>
            <person name="Kyrpides N."/>
            <person name="Ivanova N."/>
            <person name="Mikhailova N."/>
            <person name="Pagani I."/>
            <person name="Cadillo-Quiroz H."/>
            <person name="Imachi H."/>
            <person name="Zinder S."/>
            <person name="Liu W."/>
            <person name="Woyke T."/>
        </authorList>
    </citation>
    <scope>NUCLEOTIDE SEQUENCE [LARGE SCALE GENOMIC DNA]</scope>
    <source>
        <strain evidence="8">AL-21</strain>
    </source>
</reference>
<dbReference type="GO" id="GO:0005737">
    <property type="term" value="C:cytoplasm"/>
    <property type="evidence" value="ECO:0007669"/>
    <property type="project" value="UniProtKB-SubCell"/>
</dbReference>
<dbReference type="GO" id="GO:0003899">
    <property type="term" value="F:DNA-directed RNA polymerase activity"/>
    <property type="evidence" value="ECO:0007669"/>
    <property type="project" value="UniProtKB-UniRule"/>
</dbReference>
<dbReference type="HAMAP" id="MF_00261">
    <property type="entry name" value="RNApol_arch_Rpo11"/>
    <property type="match status" value="1"/>
</dbReference>